<proteinExistence type="predicted"/>
<keyword evidence="2" id="KW-0812">Transmembrane</keyword>
<evidence type="ECO:0000313" key="4">
    <source>
        <dbReference type="EMBL" id="EFE93299.1"/>
    </source>
</evidence>
<feature type="region of interest" description="Disordered" evidence="1">
    <location>
        <begin position="657"/>
        <end position="679"/>
    </location>
</feature>
<sequence>MAVAEMYVIGGGDWMRETLNAVAAFMQTDGWAWIRRVGILAGVYVLMVQWIRTHDFIRVLTWVFVLIGVGVALTKGPRVQVIDNTNPRDVYVVDNVPLGITFPATLFTQFGTVMVQGYEKVFSQPDVATYSRTGMLFGAALVARSTDFTAQNPELTDLFADYVQNCVIGDILLNRKYSLNELMNSPDPYTLIFRKPSPLRGLFSRDGKFMTCEQAAAPLQKMLGLEGQTGSKTWHYYARQLFGGKPDADLLFGQLLGNSYQYFYQNKNAASDIIKQNVVMNGLRSGILSYASRSNDTAGMLNIATTSALEKQRLSQATVGQVAMRMLPTLHVVMMGILMGVFPMIILVGMVNQGWQVFKGYVFAWLWLMSWPLLYAILNSAMTFHARKMGAPVVLSNLSVVQLNYSDIATTAGYISMFIPFISWYIAIGLGNALNSIGHSFNNALSGASSAAASTTADANYSFNNMQSDNVSGNTWNTNSDIRTGQMTKQLGTGGTQTQTADGSQVFDSTGSTSRIPVDIGVTRQIATAQQQMARESESQAQTAMQGFNNNISSAWTQLSQFTGQRGSSDTMTQGADTAQNSQASIAAHKMASAAETYANNNNVTKEQATQELAARSTDKTAGLEARAGVRGSAGLRVLGTGATLEGYAGGNAGMKWSDSGSHSASSGTRGSQDARHDQNAQAVADFKEGMDYLTSQRTSQSGGHTDNNADSRIDQLSASLSGAKSSYEQYSSAHTRSHELSEQASRTESLSGDMRENLSQQFAQYVMQRSPDDAGNILTGHSSEAASTRQQLAREFVRDQVAPQVDTQYKASGESLGASMGPVSGGGGSGQVSADHQRHQGEVEAQTAAAGIKGDVGDQVKGMIDSNRASQQQTQGQISDQQQRVDEQRQTLQQDHSSAKVKQDKAYQDEKKLQESIPGADSQDDMMARAKAIQDKHNKERGGK</sequence>
<feature type="domain" description="TraG N-terminal Proteobacteria" evidence="3">
    <location>
        <begin position="5"/>
        <end position="447"/>
    </location>
</feature>
<gene>
    <name evidence="4" type="primary">traG</name>
    <name evidence="4" type="ORF">HMPREF0758_5031</name>
</gene>
<evidence type="ECO:0000256" key="1">
    <source>
        <dbReference type="SAM" id="MobiDB-lite"/>
    </source>
</evidence>
<feature type="compositionally biased region" description="Low complexity" evidence="1">
    <location>
        <begin position="872"/>
        <end position="883"/>
    </location>
</feature>
<feature type="transmembrane region" description="Helical" evidence="2">
    <location>
        <begin position="330"/>
        <end position="351"/>
    </location>
</feature>
<dbReference type="NCBIfam" id="NF010295">
    <property type="entry name" value="PRK13735.1"/>
    <property type="match status" value="1"/>
</dbReference>
<evidence type="ECO:0000259" key="3">
    <source>
        <dbReference type="Pfam" id="PF07916"/>
    </source>
</evidence>
<dbReference type="STRING" id="667129.HMPREF0758_5031"/>
<feature type="compositionally biased region" description="Polar residues" evidence="1">
    <location>
        <begin position="725"/>
        <end position="735"/>
    </location>
</feature>
<dbReference type="Pfam" id="PF07916">
    <property type="entry name" value="TraG_N"/>
    <property type="match status" value="1"/>
</dbReference>
<feature type="transmembrane region" description="Helical" evidence="2">
    <location>
        <begin position="405"/>
        <end position="427"/>
    </location>
</feature>
<feature type="transmembrane region" description="Helical" evidence="2">
    <location>
        <begin position="363"/>
        <end position="384"/>
    </location>
</feature>
<keyword evidence="5" id="KW-1185">Reference proteome</keyword>
<accession>D4EA31</accession>
<dbReference type="AlphaFoldDB" id="D4EA31"/>
<dbReference type="Proteomes" id="UP000005723">
    <property type="component" value="Unassembled WGS sequence"/>
</dbReference>
<dbReference type="EMBL" id="ADBY01000080">
    <property type="protein sequence ID" value="EFE93299.1"/>
    <property type="molecule type" value="Genomic_DNA"/>
</dbReference>
<protein>
    <submittedName>
        <fullName evidence="4">TraG-like protein, domain protein</fullName>
    </submittedName>
</protein>
<reference evidence="4 5" key="1">
    <citation type="submission" date="2010-01" db="EMBL/GenBank/DDBJ databases">
        <authorList>
            <person name="Muzny D."/>
            <person name="Qin X."/>
            <person name="Deng J."/>
            <person name="Jiang H."/>
            <person name="Liu Y."/>
            <person name="Qu J."/>
            <person name="Song X.-Z."/>
            <person name="Zhang L."/>
            <person name="Thornton R."/>
            <person name="Coyle M."/>
            <person name="Francisco L."/>
            <person name="Jackson L."/>
            <person name="Javaid M."/>
            <person name="Korchina V."/>
            <person name="Kovar C."/>
            <person name="Mata R."/>
            <person name="Mathew T."/>
            <person name="Ngo R."/>
            <person name="Nguyen L."/>
            <person name="Nguyen N."/>
            <person name="Okwuonu G."/>
            <person name="Ongeri F."/>
            <person name="Pham C."/>
            <person name="Simmons D."/>
            <person name="Wilczek-Boney K."/>
            <person name="Hale W."/>
            <person name="Jakkamsetti A."/>
            <person name="Pham P."/>
            <person name="Ruth R."/>
            <person name="San Lucas F."/>
            <person name="Warren J."/>
            <person name="Zhang J."/>
            <person name="Zhao Z."/>
            <person name="Zhou C."/>
            <person name="Zhu D."/>
            <person name="Lee S."/>
            <person name="Bess C."/>
            <person name="Blankenburg K."/>
            <person name="Forbes L."/>
            <person name="Fu Q."/>
            <person name="Gubbala S."/>
            <person name="Hirani K."/>
            <person name="Jayaseelan J.C."/>
            <person name="Lara F."/>
            <person name="Munidasa M."/>
            <person name="Palculict T."/>
            <person name="Patil S."/>
            <person name="Pu L.-L."/>
            <person name="Saada N."/>
            <person name="Tang L."/>
            <person name="Weissenberger G."/>
            <person name="Zhu Y."/>
            <person name="Hemphill L."/>
            <person name="Shang Y."/>
            <person name="Youmans B."/>
            <person name="Ayvaz T."/>
            <person name="Ross M."/>
            <person name="Santibanez J."/>
            <person name="Aqrawi P."/>
            <person name="Gross S."/>
            <person name="Joshi V."/>
            <person name="Fowler G."/>
            <person name="Nazareth L."/>
            <person name="Reid J."/>
            <person name="Worley K."/>
            <person name="Petrosino J."/>
            <person name="Highlander S."/>
            <person name="Gibbs R."/>
        </authorList>
    </citation>
    <scope>NUCLEOTIDE SEQUENCE [LARGE SCALE GENOMIC DNA]</scope>
    <source>
        <strain evidence="4 5">DSM 4582</strain>
    </source>
</reference>
<feature type="region of interest" description="Disordered" evidence="1">
    <location>
        <begin position="561"/>
        <end position="588"/>
    </location>
</feature>
<dbReference type="InterPro" id="IPR012931">
    <property type="entry name" value="TraG_N_Proteobacteria"/>
</dbReference>
<feature type="compositionally biased region" description="Low complexity" evidence="1">
    <location>
        <begin position="484"/>
        <end position="505"/>
    </location>
</feature>
<feature type="region of interest" description="Disordered" evidence="1">
    <location>
        <begin position="815"/>
        <end position="945"/>
    </location>
</feature>
<feature type="transmembrane region" description="Helical" evidence="2">
    <location>
        <begin position="33"/>
        <end position="51"/>
    </location>
</feature>
<organism evidence="4 5">
    <name type="scientific">Serratia odorifera DSM 4582</name>
    <dbReference type="NCBI Taxonomy" id="667129"/>
    <lineage>
        <taxon>Bacteria</taxon>
        <taxon>Pseudomonadati</taxon>
        <taxon>Pseudomonadota</taxon>
        <taxon>Gammaproteobacteria</taxon>
        <taxon>Enterobacterales</taxon>
        <taxon>Yersiniaceae</taxon>
        <taxon>Serratia</taxon>
    </lineage>
</organism>
<comment type="caution">
    <text evidence="4">The sequence shown here is derived from an EMBL/GenBank/DDBJ whole genome shotgun (WGS) entry which is preliminary data.</text>
</comment>
<name>D4EA31_SEROD</name>
<evidence type="ECO:0000313" key="5">
    <source>
        <dbReference type="Proteomes" id="UP000005723"/>
    </source>
</evidence>
<keyword evidence="2" id="KW-1133">Transmembrane helix</keyword>
<feature type="transmembrane region" description="Helical" evidence="2">
    <location>
        <begin position="57"/>
        <end position="74"/>
    </location>
</feature>
<feature type="compositionally biased region" description="Polar residues" evidence="1">
    <location>
        <begin position="561"/>
        <end position="583"/>
    </location>
</feature>
<keyword evidence="2" id="KW-0472">Membrane</keyword>
<dbReference type="HOGENOM" id="CLU_005197_0_0_6"/>
<feature type="region of interest" description="Disordered" evidence="1">
    <location>
        <begin position="472"/>
        <end position="514"/>
    </location>
</feature>
<evidence type="ECO:0000256" key="2">
    <source>
        <dbReference type="SAM" id="Phobius"/>
    </source>
</evidence>
<feature type="compositionally biased region" description="Low complexity" evidence="1">
    <location>
        <begin position="658"/>
        <end position="672"/>
    </location>
</feature>
<feature type="compositionally biased region" description="Basic and acidic residues" evidence="1">
    <location>
        <begin position="898"/>
        <end position="915"/>
    </location>
</feature>
<feature type="region of interest" description="Disordered" evidence="1">
    <location>
        <begin position="725"/>
        <end position="753"/>
    </location>
</feature>
<feature type="compositionally biased region" description="Basic and acidic residues" evidence="1">
    <location>
        <begin position="927"/>
        <end position="945"/>
    </location>
</feature>
<feature type="compositionally biased region" description="Polar residues" evidence="1">
    <location>
        <begin position="472"/>
        <end position="483"/>
    </location>
</feature>